<dbReference type="PANTHER" id="PTHR30576">
    <property type="entry name" value="COLANIC BIOSYNTHESIS UDP-GLUCOSE LIPID CARRIER TRANSFERASE"/>
    <property type="match status" value="1"/>
</dbReference>
<dbReference type="EMBL" id="JBHUPD010000003">
    <property type="protein sequence ID" value="MFD2873842.1"/>
    <property type="molecule type" value="Genomic_DNA"/>
</dbReference>
<dbReference type="InterPro" id="IPR017475">
    <property type="entry name" value="EPS_sugar_tfrase"/>
</dbReference>
<evidence type="ECO:0000256" key="1">
    <source>
        <dbReference type="ARBA" id="ARBA00004141"/>
    </source>
</evidence>
<dbReference type="RefSeq" id="WP_377187363.1">
    <property type="nucleotide sequence ID" value="NZ_JBHUPD010000003.1"/>
</dbReference>
<dbReference type="PANTHER" id="PTHR30576:SF0">
    <property type="entry name" value="UNDECAPRENYL-PHOSPHATE N-ACETYLGALACTOSAMINYL 1-PHOSPHATE TRANSFERASE-RELATED"/>
    <property type="match status" value="1"/>
</dbReference>
<evidence type="ECO:0000313" key="9">
    <source>
        <dbReference type="EMBL" id="MFD2873842.1"/>
    </source>
</evidence>
<evidence type="ECO:0000256" key="3">
    <source>
        <dbReference type="ARBA" id="ARBA00022679"/>
    </source>
</evidence>
<dbReference type="Pfam" id="PF13727">
    <property type="entry name" value="CoA_binding_3"/>
    <property type="match status" value="1"/>
</dbReference>
<comment type="caution">
    <text evidence="9">The sequence shown here is derived from an EMBL/GenBank/DDBJ whole genome shotgun (WGS) entry which is preliminary data.</text>
</comment>
<keyword evidence="6 7" id="KW-0472">Membrane</keyword>
<dbReference type="InterPro" id="IPR036291">
    <property type="entry name" value="NAD(P)-bd_dom_sf"/>
</dbReference>
<dbReference type="NCBIfam" id="TIGR03025">
    <property type="entry name" value="EPS_sugtrans"/>
    <property type="match status" value="1"/>
</dbReference>
<evidence type="ECO:0000256" key="4">
    <source>
        <dbReference type="ARBA" id="ARBA00022692"/>
    </source>
</evidence>
<protein>
    <submittedName>
        <fullName evidence="9">Undecaprenyl-phosphate glucose phosphotransferase</fullName>
        <ecNumber evidence="9">2.7.8.31</ecNumber>
    </submittedName>
</protein>
<proteinExistence type="inferred from homology"/>
<name>A0ABW5YG87_9SPHI</name>
<reference evidence="10" key="1">
    <citation type="journal article" date="2019" name="Int. J. Syst. Evol. Microbiol.">
        <title>The Global Catalogue of Microorganisms (GCM) 10K type strain sequencing project: providing services to taxonomists for standard genome sequencing and annotation.</title>
        <authorList>
            <consortium name="The Broad Institute Genomics Platform"/>
            <consortium name="The Broad Institute Genome Sequencing Center for Infectious Disease"/>
            <person name="Wu L."/>
            <person name="Ma J."/>
        </authorList>
    </citation>
    <scope>NUCLEOTIDE SEQUENCE [LARGE SCALE GENOMIC DNA]</scope>
    <source>
        <strain evidence="10">KCTC 22437</strain>
    </source>
</reference>
<feature type="transmembrane region" description="Helical" evidence="7">
    <location>
        <begin position="91"/>
        <end position="112"/>
    </location>
</feature>
<evidence type="ECO:0000256" key="5">
    <source>
        <dbReference type="ARBA" id="ARBA00022989"/>
    </source>
</evidence>
<feature type="transmembrane region" description="Helical" evidence="7">
    <location>
        <begin position="256"/>
        <end position="281"/>
    </location>
</feature>
<comment type="similarity">
    <text evidence="2">Belongs to the bacterial sugar transferase family.</text>
</comment>
<feature type="transmembrane region" description="Helical" evidence="7">
    <location>
        <begin position="64"/>
        <end position="85"/>
    </location>
</feature>
<dbReference type="SUPFAM" id="SSF51735">
    <property type="entry name" value="NAD(P)-binding Rossmann-fold domains"/>
    <property type="match status" value="1"/>
</dbReference>
<dbReference type="EC" id="2.7.8.31" evidence="9"/>
<organism evidence="9 10">
    <name type="scientific">Mucilaginibacter ximonensis</name>
    <dbReference type="NCBI Taxonomy" id="538021"/>
    <lineage>
        <taxon>Bacteria</taxon>
        <taxon>Pseudomonadati</taxon>
        <taxon>Bacteroidota</taxon>
        <taxon>Sphingobacteriia</taxon>
        <taxon>Sphingobacteriales</taxon>
        <taxon>Sphingobacteriaceae</taxon>
        <taxon>Mucilaginibacter</taxon>
    </lineage>
</organism>
<evidence type="ECO:0000313" key="10">
    <source>
        <dbReference type="Proteomes" id="UP001597557"/>
    </source>
</evidence>
<keyword evidence="10" id="KW-1185">Reference proteome</keyword>
<feature type="domain" description="Bacterial sugar transferase" evidence="8">
    <location>
        <begin position="254"/>
        <end position="439"/>
    </location>
</feature>
<keyword evidence="3 9" id="KW-0808">Transferase</keyword>
<dbReference type="Gene3D" id="3.40.50.720">
    <property type="entry name" value="NAD(P)-binding Rossmann-like Domain"/>
    <property type="match status" value="1"/>
</dbReference>
<dbReference type="Pfam" id="PF02397">
    <property type="entry name" value="Bac_transf"/>
    <property type="match status" value="1"/>
</dbReference>
<keyword evidence="5 7" id="KW-1133">Transmembrane helix</keyword>
<evidence type="ECO:0000259" key="8">
    <source>
        <dbReference type="Pfam" id="PF02397"/>
    </source>
</evidence>
<sequence length="445" mass="51867">MLNLSMFLAYLFINNPTTWQADNKYLLIILVFNLVWLLSTNITGLYESVLHKDSILTYRDFLKAYLLFIFLLSFFVIIIGIQSYLVTREYLLYSVIIFGFLVGGWKLIFLAIRKSNRDLFVNSRTIVIVGSGRIAMDIFQYFENHKHSGYRVIGFFDDKASRVAEIGLYLGSVSDVIDFTLENNVHEIFCALPTSQSKQIEDLMLAADKHLIRFKIIPEYIKSKKLMQVENYDHIPVISVRPEPLENMLNRFIKRAFDIVFSLFVIVFVISWLFPILAIIIKLQSKGPVFFTQERSGKDNVPFKCYKFRSMRVNADSDTKQATRSDSRITPIGAFIRKTSLDEFPQFFNVLMGHMSVVGPRPHMISHTERYSQLIDQFMVRHFLKPGITGWAQINGFRGETKTTEDMLQRVEADVWYLENWSFLLDLKIIFLTFWNVLKGEEKAF</sequence>
<evidence type="ECO:0000256" key="2">
    <source>
        <dbReference type="ARBA" id="ARBA00006464"/>
    </source>
</evidence>
<feature type="transmembrane region" description="Helical" evidence="7">
    <location>
        <begin position="25"/>
        <end position="43"/>
    </location>
</feature>
<gene>
    <name evidence="9" type="ORF">ACFS5N_15280</name>
</gene>
<accession>A0ABW5YG87</accession>
<dbReference type="InterPro" id="IPR017473">
    <property type="entry name" value="Undecaprenyl-P_gluc_Ptfrase"/>
</dbReference>
<dbReference type="GO" id="GO:0089702">
    <property type="term" value="F:undecaprenyl-phosphate glucose phosphotransferase activity"/>
    <property type="evidence" value="ECO:0007669"/>
    <property type="project" value="UniProtKB-EC"/>
</dbReference>
<evidence type="ECO:0000256" key="7">
    <source>
        <dbReference type="SAM" id="Phobius"/>
    </source>
</evidence>
<evidence type="ECO:0000256" key="6">
    <source>
        <dbReference type="ARBA" id="ARBA00023136"/>
    </source>
</evidence>
<dbReference type="Proteomes" id="UP001597557">
    <property type="component" value="Unassembled WGS sequence"/>
</dbReference>
<keyword evidence="4 7" id="KW-0812">Transmembrane</keyword>
<dbReference type="InterPro" id="IPR003362">
    <property type="entry name" value="Bact_transf"/>
</dbReference>
<dbReference type="NCBIfam" id="TIGR03023">
    <property type="entry name" value="WcaJ_sugtrans"/>
    <property type="match status" value="1"/>
</dbReference>
<comment type="subcellular location">
    <subcellularLocation>
        <location evidence="1">Membrane</location>
        <topology evidence="1">Multi-pass membrane protein</topology>
    </subcellularLocation>
</comment>